<reference evidence="2 3" key="1">
    <citation type="submission" date="2011-02" db="EMBL/GenBank/DDBJ databases">
        <authorList>
            <person name="Nelson K.E."/>
            <person name="Sutton G."/>
            <person name="Torralba M."/>
            <person name="Durkin S."/>
            <person name="Harkins D."/>
            <person name="Montgomery R."/>
            <person name="Ziemer C."/>
            <person name="Klaassens E."/>
            <person name="Ocuiv P."/>
            <person name="Morrison M."/>
        </authorList>
    </citation>
    <scope>NUCLEOTIDE SEQUENCE [LARGE SCALE GENOMIC DNA]</scope>
    <source>
        <strain evidence="2 3">8</strain>
    </source>
</reference>
<proteinExistence type="predicted"/>
<dbReference type="STRING" id="246199.CUS_4447"/>
<evidence type="ECO:0000313" key="2">
    <source>
        <dbReference type="EMBL" id="EGC03809.1"/>
    </source>
</evidence>
<dbReference type="eggNOG" id="COG0456">
    <property type="taxonomic scope" value="Bacteria"/>
</dbReference>
<dbReference type="AlphaFoldDB" id="E9SA85"/>
<dbReference type="OrthoDB" id="9775804at2"/>
<comment type="caution">
    <text evidence="2">The sequence shown here is derived from an EMBL/GenBank/DDBJ whole genome shotgun (WGS) entry which is preliminary data.</text>
</comment>
<evidence type="ECO:0000313" key="3">
    <source>
        <dbReference type="Proteomes" id="UP000004259"/>
    </source>
</evidence>
<feature type="domain" description="N-acetyltransferase" evidence="1">
    <location>
        <begin position="135"/>
        <end position="265"/>
    </location>
</feature>
<accession>E9SA85</accession>
<dbReference type="PROSITE" id="PS51186">
    <property type="entry name" value="GNAT"/>
    <property type="match status" value="1"/>
</dbReference>
<dbReference type="RefSeq" id="WP_002847995.1">
    <property type="nucleotide sequence ID" value="NZ_ADKM02000051.1"/>
</dbReference>
<dbReference type="InterPro" id="IPR000182">
    <property type="entry name" value="GNAT_dom"/>
</dbReference>
<dbReference type="Gene3D" id="3.40.630.30">
    <property type="match status" value="1"/>
</dbReference>
<dbReference type="CDD" id="cd04301">
    <property type="entry name" value="NAT_SF"/>
    <property type="match status" value="1"/>
</dbReference>
<dbReference type="SUPFAM" id="SSF55729">
    <property type="entry name" value="Acyl-CoA N-acyltransferases (Nat)"/>
    <property type="match status" value="1"/>
</dbReference>
<dbReference type="Pfam" id="PF13508">
    <property type="entry name" value="Acetyltransf_7"/>
    <property type="match status" value="1"/>
</dbReference>
<name>E9SA85_RUMAL</name>
<keyword evidence="3" id="KW-1185">Reference proteome</keyword>
<keyword evidence="2" id="KW-0808">Transferase</keyword>
<protein>
    <submittedName>
        <fullName evidence="2">Acetyltransferase, GNAT family</fullName>
    </submittedName>
</protein>
<gene>
    <name evidence="2" type="ORF">CUS_4447</name>
</gene>
<dbReference type="GO" id="GO:0016747">
    <property type="term" value="F:acyltransferase activity, transferring groups other than amino-acyl groups"/>
    <property type="evidence" value="ECO:0007669"/>
    <property type="project" value="InterPro"/>
</dbReference>
<dbReference type="InterPro" id="IPR016181">
    <property type="entry name" value="Acyl_CoA_acyltransferase"/>
</dbReference>
<dbReference type="EMBL" id="ADKM02000051">
    <property type="protein sequence ID" value="EGC03809.1"/>
    <property type="molecule type" value="Genomic_DNA"/>
</dbReference>
<dbReference type="Proteomes" id="UP000004259">
    <property type="component" value="Unassembled WGS sequence"/>
</dbReference>
<sequence length="265" mass="30079">MDSKLRDICPEARAFYEGCWERPGAYLGKAELSRLEVFLQGWSFAFGGREVPVLMPDGFNEFAAEHYGEVRSLSAIGYAAAFGRRGDRSIDEFFRLLNEYLVKLGYEPIPEPRKSRCGEVKNGICPIYYPDLKALALSYMKTFNAPPWNDCWTEETAFYRVESLLCGYGRFGYAAWQEGSLTGAVISEREFYYDGVVCRIIELWTDPAYRGRGIGRRLIEEVKRAEGGNVYLITKKTPETVGFYEKCGFSADGGMCVMQTDNKSR</sequence>
<organism evidence="2 3">
    <name type="scientific">Ruminococcus albus 8</name>
    <dbReference type="NCBI Taxonomy" id="246199"/>
    <lineage>
        <taxon>Bacteria</taxon>
        <taxon>Bacillati</taxon>
        <taxon>Bacillota</taxon>
        <taxon>Clostridia</taxon>
        <taxon>Eubacteriales</taxon>
        <taxon>Oscillospiraceae</taxon>
        <taxon>Ruminococcus</taxon>
    </lineage>
</organism>
<evidence type="ECO:0000259" key="1">
    <source>
        <dbReference type="PROSITE" id="PS51186"/>
    </source>
</evidence>